<dbReference type="GO" id="GO:0007165">
    <property type="term" value="P:signal transduction"/>
    <property type="evidence" value="ECO:0007669"/>
    <property type="project" value="UniProtKB-KW"/>
</dbReference>
<dbReference type="FunFam" id="1.10.287.950:FF:000001">
    <property type="entry name" value="Methyl-accepting chemotaxis sensory transducer"/>
    <property type="match status" value="1"/>
</dbReference>
<dbReference type="AlphaFoldDB" id="A0A516H3Y1"/>
<comment type="similarity">
    <text evidence="3">Belongs to the methyl-accepting chemotaxis (MCP) protein family.</text>
</comment>
<evidence type="ECO:0000256" key="6">
    <source>
        <dbReference type="SAM" id="Phobius"/>
    </source>
</evidence>
<dbReference type="Pfam" id="PF18947">
    <property type="entry name" value="HAMP_2"/>
    <property type="match status" value="1"/>
</dbReference>
<dbReference type="KEGG" id="fer:FNB15_14905"/>
<keyword evidence="6" id="KW-1133">Transmembrane helix</keyword>
<dbReference type="PANTHER" id="PTHR43531:SF14">
    <property type="entry name" value="METHYL-ACCEPTING CHEMOTAXIS PROTEIN I-RELATED"/>
    <property type="match status" value="1"/>
</dbReference>
<evidence type="ECO:0000313" key="10">
    <source>
        <dbReference type="Proteomes" id="UP000317496"/>
    </source>
</evidence>
<dbReference type="PROSITE" id="PS50111">
    <property type="entry name" value="CHEMOTAXIS_TRANSDUC_2"/>
    <property type="match status" value="1"/>
</dbReference>
<feature type="domain" description="HAMP" evidence="8">
    <location>
        <begin position="377"/>
        <end position="429"/>
    </location>
</feature>
<sequence>MKLSLTVVVGLTLATVLAASGGVGTYMSQRYEQQMDEGTLQGDARMARALAVSRIWSEHYKTIAPVAQAIAQSAALRSAVAARDAAAASAALREEFGRGAISSGSIDLRGATMLDPGMKTIGGEWRGAELAVPIALLEPLSKREGSARMQLVQLGWVSGQGPVQTVIAPVGGLRLSGYIALHVDPLPELKGMEQQLGLNIAVYPVGGTTPALQLSGIAAAGQTDIVETRIDLPGPDGARVADLVVGRDLAGLHADLLRTRLSSLAIFIVIAGGVATVALILVARYLAAIRRREAQQEAAEARLRAEREESDRQATDREAAQREAFEKERQVQESRLEESVGAIVEAASVGDLSRRIETAMLEGVNRRLAEGVNRLLATTESAIREVGTVLTPLADGDLTRRVQAEYQGLFGILRDDTNRLADQLGEMAGRLTQSAGLVHDAAAEISNGSQDLSSRTESQAASIEETAASMHEITETVKHNAENAQAANQLAVAARDTAEKGGAVVAEAVSAVTRIEDSARKIADIVGLIDEIAFQTNLLALNASVEAARAGEAGKGFAVVAQEVRALAQRSANASKDIKALIQASNSQVKSGAALVNQTGQSLADIVIAIKKVSDIVAEIAAASHEQAIGLDQVNTAVTAMDEMTQRNAALVEETSASARTLSDQAVQLKDLLRFFRR</sequence>
<evidence type="ECO:0000256" key="2">
    <source>
        <dbReference type="ARBA" id="ARBA00022481"/>
    </source>
</evidence>
<feature type="region of interest" description="Disordered" evidence="5">
    <location>
        <begin position="302"/>
        <end position="330"/>
    </location>
</feature>
<dbReference type="InterPro" id="IPR051310">
    <property type="entry name" value="MCP_chemotaxis"/>
</dbReference>
<organism evidence="9 10">
    <name type="scientific">Ferrovibrio terrae</name>
    <dbReference type="NCBI Taxonomy" id="2594003"/>
    <lineage>
        <taxon>Bacteria</taxon>
        <taxon>Pseudomonadati</taxon>
        <taxon>Pseudomonadota</taxon>
        <taxon>Alphaproteobacteria</taxon>
        <taxon>Rhodospirillales</taxon>
        <taxon>Rhodospirillaceae</taxon>
        <taxon>Ferrovibrio</taxon>
    </lineage>
</organism>
<dbReference type="RefSeq" id="WP_144069469.1">
    <property type="nucleotide sequence ID" value="NZ_CP041636.1"/>
</dbReference>
<keyword evidence="10" id="KW-1185">Reference proteome</keyword>
<evidence type="ECO:0000256" key="4">
    <source>
        <dbReference type="PROSITE-ProRule" id="PRU00284"/>
    </source>
</evidence>
<evidence type="ECO:0000259" key="8">
    <source>
        <dbReference type="PROSITE" id="PS50885"/>
    </source>
</evidence>
<dbReference type="SUPFAM" id="SSF58104">
    <property type="entry name" value="Methyl-accepting chemotaxis protein (MCP) signaling domain"/>
    <property type="match status" value="1"/>
</dbReference>
<feature type="domain" description="Methyl-accepting transducer" evidence="7">
    <location>
        <begin position="434"/>
        <end position="663"/>
    </location>
</feature>
<dbReference type="CDD" id="cd11386">
    <property type="entry name" value="MCP_signal"/>
    <property type="match status" value="1"/>
</dbReference>
<dbReference type="GO" id="GO:0006935">
    <property type="term" value="P:chemotaxis"/>
    <property type="evidence" value="ECO:0007669"/>
    <property type="project" value="TreeGrafter"/>
</dbReference>
<protein>
    <recommendedName>
        <fullName evidence="11">Methyl-accepting chemotaxis protein</fullName>
    </recommendedName>
</protein>
<dbReference type="Pfam" id="PF00015">
    <property type="entry name" value="MCPsignal"/>
    <property type="match status" value="1"/>
</dbReference>
<dbReference type="PROSITE" id="PS50885">
    <property type="entry name" value="HAMP"/>
    <property type="match status" value="1"/>
</dbReference>
<reference evidence="9 10" key="1">
    <citation type="submission" date="2019-07" db="EMBL/GenBank/DDBJ databases">
        <title>Genome sequencing for Ferrovibrio sp. K5.</title>
        <authorList>
            <person name="Park S.-J."/>
        </authorList>
    </citation>
    <scope>NUCLEOTIDE SEQUENCE [LARGE SCALE GENOMIC DNA]</scope>
    <source>
        <strain evidence="9 10">K5</strain>
    </source>
</reference>
<dbReference type="Gene3D" id="1.20.120.1530">
    <property type="match status" value="1"/>
</dbReference>
<accession>A0A516H3Y1</accession>
<comment type="subcellular location">
    <subcellularLocation>
        <location evidence="1">Membrane</location>
    </subcellularLocation>
</comment>
<evidence type="ECO:0000259" key="7">
    <source>
        <dbReference type="PROSITE" id="PS50111"/>
    </source>
</evidence>
<evidence type="ECO:0000256" key="3">
    <source>
        <dbReference type="ARBA" id="ARBA00029447"/>
    </source>
</evidence>
<evidence type="ECO:0000313" key="9">
    <source>
        <dbReference type="EMBL" id="QDO98488.1"/>
    </source>
</evidence>
<keyword evidence="6" id="KW-0812">Transmembrane</keyword>
<feature type="transmembrane region" description="Helical" evidence="6">
    <location>
        <begin position="264"/>
        <end position="287"/>
    </location>
</feature>
<dbReference type="Proteomes" id="UP000317496">
    <property type="component" value="Chromosome"/>
</dbReference>
<evidence type="ECO:0008006" key="11">
    <source>
        <dbReference type="Google" id="ProtNLM"/>
    </source>
</evidence>
<dbReference type="OrthoDB" id="2489132at2"/>
<keyword evidence="6" id="KW-0472">Membrane</keyword>
<evidence type="ECO:0000256" key="5">
    <source>
        <dbReference type="SAM" id="MobiDB-lite"/>
    </source>
</evidence>
<keyword evidence="2" id="KW-0488">Methylation</keyword>
<dbReference type="SMART" id="SM00283">
    <property type="entry name" value="MA"/>
    <property type="match status" value="1"/>
</dbReference>
<keyword evidence="4" id="KW-0807">Transducer</keyword>
<dbReference type="GO" id="GO:0004888">
    <property type="term" value="F:transmembrane signaling receptor activity"/>
    <property type="evidence" value="ECO:0007669"/>
    <property type="project" value="TreeGrafter"/>
</dbReference>
<gene>
    <name evidence="9" type="ORF">FNB15_14905</name>
</gene>
<name>A0A516H3Y1_9PROT</name>
<dbReference type="Gene3D" id="1.10.287.950">
    <property type="entry name" value="Methyl-accepting chemotaxis protein"/>
    <property type="match status" value="1"/>
</dbReference>
<dbReference type="PANTHER" id="PTHR43531">
    <property type="entry name" value="PROTEIN ICFG"/>
    <property type="match status" value="1"/>
</dbReference>
<proteinExistence type="inferred from homology"/>
<dbReference type="EMBL" id="CP041636">
    <property type="protein sequence ID" value="QDO98488.1"/>
    <property type="molecule type" value="Genomic_DNA"/>
</dbReference>
<dbReference type="InterPro" id="IPR003660">
    <property type="entry name" value="HAMP_dom"/>
</dbReference>
<dbReference type="InterPro" id="IPR004089">
    <property type="entry name" value="MCPsignal_dom"/>
</dbReference>
<evidence type="ECO:0000256" key="1">
    <source>
        <dbReference type="ARBA" id="ARBA00004370"/>
    </source>
</evidence>
<dbReference type="GO" id="GO:0005886">
    <property type="term" value="C:plasma membrane"/>
    <property type="evidence" value="ECO:0007669"/>
    <property type="project" value="TreeGrafter"/>
</dbReference>